<dbReference type="CDD" id="cd12117">
    <property type="entry name" value="A_NRPS_Srf_like"/>
    <property type="match status" value="1"/>
</dbReference>
<dbReference type="Gene3D" id="3.40.50.12780">
    <property type="entry name" value="N-terminal domain of ligase-like"/>
    <property type="match status" value="2"/>
</dbReference>
<dbReference type="InterPro" id="IPR020845">
    <property type="entry name" value="AMP-binding_CS"/>
</dbReference>
<dbReference type="InterPro" id="IPR036736">
    <property type="entry name" value="ACP-like_sf"/>
</dbReference>
<keyword evidence="4" id="KW-0677">Repeat</keyword>
<dbReference type="CDD" id="cd05930">
    <property type="entry name" value="A_NRPS"/>
    <property type="match status" value="3"/>
</dbReference>
<dbReference type="SMART" id="SM00824">
    <property type="entry name" value="PKS_TE"/>
    <property type="match status" value="1"/>
</dbReference>
<organism evidence="7 8">
    <name type="scientific">Roseibium algicola</name>
    <dbReference type="NCBI Taxonomy" id="2857014"/>
    <lineage>
        <taxon>Bacteria</taxon>
        <taxon>Pseudomonadati</taxon>
        <taxon>Pseudomonadota</taxon>
        <taxon>Alphaproteobacteria</taxon>
        <taxon>Hyphomicrobiales</taxon>
        <taxon>Stappiaceae</taxon>
        <taxon>Roseibium</taxon>
    </lineage>
</organism>
<reference evidence="7 8" key="1">
    <citation type="submission" date="2017-02" db="EMBL/GenBank/DDBJ databases">
        <authorList>
            <person name="Jeong S."/>
        </authorList>
    </citation>
    <scope>NUCLEOTIDE SEQUENCE [LARGE SCALE GENOMIC DNA]</scope>
    <source>
        <strain evidence="7 8">RMAR6-6</strain>
    </source>
</reference>
<dbReference type="Gene3D" id="3.40.50.1820">
    <property type="entry name" value="alpha/beta hydrolase"/>
    <property type="match status" value="1"/>
</dbReference>
<dbReference type="EMBL" id="CP019630">
    <property type="protein sequence ID" value="AQQ07003.1"/>
    <property type="molecule type" value="Genomic_DNA"/>
</dbReference>
<feature type="region of interest" description="Disordered" evidence="5">
    <location>
        <begin position="2665"/>
        <end position="2688"/>
    </location>
</feature>
<feature type="domain" description="Carrier" evidence="6">
    <location>
        <begin position="552"/>
        <end position="627"/>
    </location>
</feature>
<evidence type="ECO:0000313" key="8">
    <source>
        <dbReference type="Proteomes" id="UP000188174"/>
    </source>
</evidence>
<dbReference type="Pfam" id="PF13193">
    <property type="entry name" value="AMP-binding_C"/>
    <property type="match status" value="4"/>
</dbReference>
<dbReference type="Gene3D" id="1.10.1200.10">
    <property type="entry name" value="ACP-like"/>
    <property type="match status" value="3"/>
</dbReference>
<dbReference type="PROSITE" id="PS00455">
    <property type="entry name" value="AMP_BINDING"/>
    <property type="match status" value="4"/>
</dbReference>
<evidence type="ECO:0000256" key="5">
    <source>
        <dbReference type="SAM" id="MobiDB-lite"/>
    </source>
</evidence>
<dbReference type="Pfam" id="PF00975">
    <property type="entry name" value="Thioesterase"/>
    <property type="match status" value="1"/>
</dbReference>
<dbReference type="NCBIfam" id="NF003417">
    <property type="entry name" value="PRK04813.1"/>
    <property type="match status" value="4"/>
</dbReference>
<dbReference type="PANTHER" id="PTHR45527:SF1">
    <property type="entry name" value="FATTY ACID SYNTHASE"/>
    <property type="match status" value="1"/>
</dbReference>
<accession>A0ABN4X3Y2</accession>
<evidence type="ECO:0000256" key="1">
    <source>
        <dbReference type="ARBA" id="ARBA00001957"/>
    </source>
</evidence>
<dbReference type="SUPFAM" id="SSF52777">
    <property type="entry name" value="CoA-dependent acyltransferases"/>
    <property type="match status" value="8"/>
</dbReference>
<dbReference type="InterPro" id="IPR029058">
    <property type="entry name" value="AB_hydrolase_fold"/>
</dbReference>
<protein>
    <recommendedName>
        <fullName evidence="6">Carrier domain-containing protein</fullName>
    </recommendedName>
</protein>
<dbReference type="RefSeq" id="WP_077293065.1">
    <property type="nucleotide sequence ID" value="NZ_CP019630.1"/>
</dbReference>
<dbReference type="Pfam" id="PF00501">
    <property type="entry name" value="AMP-binding"/>
    <property type="match status" value="4"/>
</dbReference>
<evidence type="ECO:0000256" key="2">
    <source>
        <dbReference type="ARBA" id="ARBA00022450"/>
    </source>
</evidence>
<name>A0ABN4X3Y2_9HYPH</name>
<dbReference type="InterPro" id="IPR000873">
    <property type="entry name" value="AMP-dep_synth/lig_dom"/>
</dbReference>
<dbReference type="SUPFAM" id="SSF56801">
    <property type="entry name" value="Acetyl-CoA synthetase-like"/>
    <property type="match status" value="4"/>
</dbReference>
<feature type="region of interest" description="Disordered" evidence="5">
    <location>
        <begin position="1"/>
        <end position="34"/>
    </location>
</feature>
<evidence type="ECO:0000259" key="6">
    <source>
        <dbReference type="PROSITE" id="PS50075"/>
    </source>
</evidence>
<dbReference type="PROSITE" id="PS00012">
    <property type="entry name" value="PHOSPHOPANTETHEINE"/>
    <property type="match status" value="2"/>
</dbReference>
<keyword evidence="3" id="KW-0597">Phosphoprotein</keyword>
<dbReference type="InterPro" id="IPR042099">
    <property type="entry name" value="ANL_N_sf"/>
</dbReference>
<feature type="compositionally biased region" description="Basic and acidic residues" evidence="5">
    <location>
        <begin position="2677"/>
        <end position="2686"/>
    </location>
</feature>
<comment type="cofactor">
    <cofactor evidence="1">
        <name>pantetheine 4'-phosphate</name>
        <dbReference type="ChEBI" id="CHEBI:47942"/>
    </cofactor>
</comment>
<dbReference type="Gene3D" id="3.30.559.30">
    <property type="entry name" value="Nonribosomal peptide synthetase, condensation domain"/>
    <property type="match status" value="4"/>
</dbReference>
<dbReference type="InterPro" id="IPR001031">
    <property type="entry name" value="Thioesterase"/>
</dbReference>
<dbReference type="InterPro" id="IPR020806">
    <property type="entry name" value="PKS_PP-bd"/>
</dbReference>
<evidence type="ECO:0000256" key="3">
    <source>
        <dbReference type="ARBA" id="ARBA00022553"/>
    </source>
</evidence>
<keyword evidence="8" id="KW-1185">Reference proteome</keyword>
<proteinExistence type="predicted"/>
<dbReference type="InterPro" id="IPR023213">
    <property type="entry name" value="CAT-like_dom_sf"/>
</dbReference>
<dbReference type="Gene3D" id="3.30.300.30">
    <property type="match status" value="4"/>
</dbReference>
<dbReference type="InterPro" id="IPR010060">
    <property type="entry name" value="NRPS_synth"/>
</dbReference>
<feature type="domain" description="Carrier" evidence="6">
    <location>
        <begin position="1609"/>
        <end position="1683"/>
    </location>
</feature>
<feature type="domain" description="Carrier" evidence="6">
    <location>
        <begin position="2683"/>
        <end position="2757"/>
    </location>
</feature>
<dbReference type="Gene3D" id="3.30.559.10">
    <property type="entry name" value="Chloramphenicol acetyltransferase-like domain"/>
    <property type="match status" value="4"/>
</dbReference>
<dbReference type="Gene3D" id="2.30.38.10">
    <property type="entry name" value="Luciferase, Domain 3"/>
    <property type="match status" value="2"/>
</dbReference>
<evidence type="ECO:0000256" key="4">
    <source>
        <dbReference type="ARBA" id="ARBA00022737"/>
    </source>
</evidence>
<gene>
    <name evidence="7" type="ORF">B0E33_28325</name>
</gene>
<evidence type="ECO:0000313" key="7">
    <source>
        <dbReference type="EMBL" id="AQQ07003.1"/>
    </source>
</evidence>
<feature type="domain" description="Carrier" evidence="6">
    <location>
        <begin position="4225"/>
        <end position="4300"/>
    </location>
</feature>
<dbReference type="Gene3D" id="3.40.50.980">
    <property type="match status" value="4"/>
</dbReference>
<dbReference type="SMART" id="SM00823">
    <property type="entry name" value="PKS_PP"/>
    <property type="match status" value="4"/>
</dbReference>
<dbReference type="NCBIfam" id="TIGR01720">
    <property type="entry name" value="NRPS-para261"/>
    <property type="match status" value="1"/>
</dbReference>
<sequence>MTSRESGFQTARAKAASGSIARPDASHLPLEATSDNETDSVRALFARQVKSRPGDTALILPDKVLTFEELDRKANRVAWYLIGRGIGPGKIVALGCATGPDLVVSLLGVIKTGACYMPLDPTYPRQRLIDMLQDAEPDLILAEQPVAGVVEAAGQTARAVFLGNGSLSRDIAGQPDTAPVGGDLVRRLTGDDPAYLVYTSGSTGRPKGVLGRQAALANRLAWISEALPFAPGERTLFKTSLNFIDGSTELLGALCNGCAVVLATGNVSADPRRLAETVATFAVTRLTVVPSLLASLLEDDCLPDLKVCRTWVTSGEPLPSSLLQKFCEKLPDARLFNFYGASEAAGDSLWARCEADGKIAIGNPIRETVVYLLDDLLQPVSDGETGELYITGTGLALGYHRQPDKTAERFIASPFGPAGALLYRTGDVARRMPDGGYEYLGRSDHQVKIRGVRVEPGEVAAALDRLPEVARSAVVAKRPDNTDVYLAAYVVWEVGADKDIARLMAALAEALPPAFLPSAIMALDALPLTPNGKLDRAALPDPVPTARRSASGTQSDLETAICEAFTELLGVHSVSVHDNFFLLGGHSLLAARLAYRLRDRFGVQIAPGEIFDAPTPAALARLIGAAKPCSLKQKSVARPDKLPLSSAQKRLWFLQRLHPEDTSYNLVYRFRLSGAVDPSVLGQAWSDVIDRHEVLRTVYPQDGVGAPYQDIRTGFVSEDVIRIVSVPAAEGRSELTRQSSRPFDLCKDLPVRVSIVTDENFGPEPQCMMQIVVHHIAIDGGALRPLLADFETAFAARMSGKEPVWQKPAVQYADFASWQHTRLSEAAEQELAARLAEASEDLAGAPDCVDLPCAEGQRKNTYWQGDGVAVAIPPELHCKLERLAMETRTSLFMVLQAAMAATLSRLGAGEDIVIGTPVDGRPDSSFEETIGLFVNMLALRSDLSGRPTFRALLADTRQRNLAAYSRRDVPFELVVDKVAPRRDLSFHPVFQTVLALDMAGETVLTLPGLDCEVEDVPVEASKFDLSFDLTAHRDEVGGAGGIDGRIEFRTDLLDREVAGNISRRFIDLLRAAVENPDKRIDHLMIVDPDEASRLAALCEGEQVEKAAIEMALPERFRLLAREKGEKVALSSQTRTLSYAELDALSDRVAQNLLRRGVAPGARVAVLMDRSIDLVVATLAIVKAGGAYVPLNRNDPANRLQQLVADTRAHLVLTDSEDAISVSFNDAPCVPFSHLQVAAGKETLPNIASGQIACVLFTSGSTGKPKGIAISHRNIQALALDGCWPEGSHERVLLHSPYAFDASTYEIWTPLMLGQELFIAPPGILDAETIARLVEERKVSAACITTRLFNIIAGEKPEAFKPLRSVLIGGEAASAEALRRATAASPGTRFVNGYGPAEGTTFVTWHAMHTLEKSAHKVPIGLPRDNCSVRILDDRLQPVGIGMVGELYLAGDCLTLGYLDRTGLTAERFVADPVGPAGSRMYRTGDLVRWRSDGLLTFVGRADHQVKINGFRIEPQEIENAIGRQSDIGQCTVIVREDRPGEKKLVAYVVGTGTGEPDLAGLRKRLAETLPAFMVPAHFVLLEQLPFTTNGKLDIKRLPAPEIHGDGAKVPAGQTETDICALFADVLGLETVGPADNFFALGGDSILSIQLVSRARRAGLVFSARDVFSNKTPAELATVAQRQQLPEIGTDLKSGWISEEDLSIVSSRYGSLLSTVWPLTGLQSGLLFHALMDAETGEDAYKVQTVVSLDGPVDVQRLESSLQALVARHAPLRAVFCHEGLSDPVQVILSKVELPFEQVDLSEDADPEAELDLLLREDRKIRFDLAQDPLLRVCLVKRPDGGAWLVLSNHHILLDGWSLPVLMRELKEIYEAGGAGGLPPVTPFDRYLGWLQQQDKKAAKAAWQEALSGLEEPTRLAASVCGQSANTSTGSSSGEGSAVLRFDDLLSEDATRSLEGLARTLDITLNTVLQGAWSVVLGRICGRDDLVFGTTVSGRPAEITGVETMAGLFINTVPVRAKPVPATPVTAFLKELQSRQAALLPHQHLGLPEIQAEAGLGDLFDTLVVFENYPFSDETHEASPDGLRISGVEVHDQTHYPLSLMVVPGKRLLLRLDCREERIGGDLGRSLLGQLCNVLAQMVSRPEAPLGSLEMLPASERKAVQDRWNATRHALPEGDLTELVSATASRFGTREAVIGSTERLTYAELEVRANRLAHLLIRRGIGAEDRVAIALPRNPDMIVALLAVLKTGAAYLPLDPDYPAARIAMMLDDAAPRLVISETATAAALTDGAPISALLLLDADATGSELAKMSASAPTDADRKQPINPAHPAYVIYTSGSTGKPKGVVVTREGLSNLAYAQIERFAISEQSRVAQFASFSFDAAFSEIATALVSGATLVIWPRQAFTDPAALKTFMYAQRVTHITLSPSLLSVMSTTDLPEGCVLVTAGEAISVPEVRRWSDRCCLVNAYGPTEVTVCGSMSLPLTPVQEGDIAPIGLPIWNSSLYVLDQTLQPVPNGVAGELYIGGAGLARGYQNLADLTSSRFVADPFAGAGRRMYRTGDLVYRAEDGNLFFLGRSDAQVKVRGRRIEPGEIERVLLERSDVAQCLVSVYSDRKGASRLVAYVIGQERSDPSAEELQRYCADRLPDYMVPAQIDLLPYLPRLPNGKIDRKALPAPSRPQRAEETRRQSPAEQAVAAAFAETLGITPPTLDDSFFGLGGDSISAIRLVGLLRRKGLKATPKDVFDHKTVSKLASVARTLEGPEVNELKEFEPDTVLPTPILRWFAELGGPADGFFQSTCLMLPKGVNAEFLQTALGAIVQRHGMLRARANKTTPAMKIGPVAEFTDVFPIKHISLSEVENENGLKDLLEEQHAAAVEALSLSRGKVFSAIWFDRGHMEPGLLLLVAHHLVIDGVSWRILSEDLRTAWDDWSADRPISLEPESTSFPGWSRLLQADAASDARVSEEGYWSALLSSGTERFLAGDLDGKQDTVQTLKSLASLLSAEETEQILTRLPALYSCGPQDVLLAALGLAVGAFKTSRFGKPGGAILCDVEGHGREAIGDADLSRTVGWFTSVFPARLEVTTAGNGISGMSDADLKQLIIEIKEQASARPDHGLGYGMLRYLNKESSAKLASENKAQIAFNYLGRFPAGAGGAWSAAPFFGGMRGGFDPATPLAHMLSIDCQAIEEEKGFCLHTEFGFASRHLSEKEIAEFRALWEEALIRLAAHGNWSKAGGQSPSDFPLVAVSRADVDLLVQRYGGLLSTVWPLTGLQSGLLFHALMDAETGEDAYKVQTVVSLDGPVDAQRLEASLQALVAWHAPLRAVFCHEGLSDPVQVVLSKVELPFEQVDLSEDADPEAELDLLLREDRKTRFDLAQGPLLRVCLVKRPDGGAWLVLSNHHILLDGWSLPVLMRELKEIYEAGGAGGLPPVTPFDRYLGWLQQQDKKAAKAAWQEALSGLEEPTRLAASVCGQSANTSTGSSSGEGSAVLRFDDLLSEDATRSLEGLARTLDITLNTVLQGAWSVVLGRICGRDDLVFGTTVSGRPAEITGVETMAGLFINTVPVRAKPVPATPVTAFLKELQSRQAALLPHQHLGLPEIQAEAGLGDLFDTLVVFENYPFSDETHEASPDGLRISGVEVHDQTHYPLSLMVVPGKRLLLRLDCREERIGGDLGRSLLGQLCNVLAQMASRPEAPLGSLEMLPASERKAVQDRWNATRHALPEGDLTELISATASRFGTREAVIGSTERLTYAELEARANRLAHLLIRRGIGAEDRVAIALPRNPDMIVALLAVLKTGAAYLPLDPDYPAARIAMMLDDAAPRLVISETATAAALTDGAPTSALLLLDAEVTGVELAAMSASAPTDADRKQPIDPEHPAYVIYTSGSTGKPKGVVVTREGLKNLLCCLSTELRFLPQDKVLSATTIGFDIAGLELYGPLLIGAGVVLFEGNQREADRLHDWIGQEKPTVMQATPSLWRSLLEVGPLPRLQVLVGGEALDGGLASQLQAAGPVTNVYGPTETTIWSVSASVRTESSGIPSIGQPLWNSQVYVLDETLQPVAEGISGELYIGGLGLARGYHGRSDLTSERFVADPFAGHGARMYRTGDTVYRRSNGELVFLGRGDSQVKIRGHRIELGEIEATIASMTNIAKAVVLDRPDGARGSSLVAYVVPEEGAELKTAELRSVLQRNLPDYMVPGAFIVLPELPLTPNGKLSRLALPDPVWKQGETSPATLQETLLCNLFAELLPGVVPGPEDSFFDMGGHSLLAARLKALMKERMGLDVSLRDIFATPTVRGLLSLGQGRKTGLLEPVLQIRRAGCQAPLFCVHPGFGLGWTYAGLASVLPADVPIIALQARGYIGEAVLPSTLNQMAADYVASVNKVASTGPVRLLGWSFGGLAAFEMARLLEESGRDVEFLILLDSYPMHEEDPLPDLSDSGARGAFLEMIGFDPHVRVPEDVSFEDVRRFLEDSAHPLADLSPVDFNNMLRIARNNALLAHGYRPKTLNCPLVHYASNNTKRMLGVEADPWENRTNGQFEAHGLDCTHHEMTSQQALCEIGEGLNALMNLGDQPFRQAVAEGRLKNVG</sequence>
<dbReference type="Pfam" id="PF00668">
    <property type="entry name" value="Condensation"/>
    <property type="match status" value="4"/>
</dbReference>
<keyword evidence="2" id="KW-0596">Phosphopantetheine</keyword>
<dbReference type="SUPFAM" id="SSF53474">
    <property type="entry name" value="alpha/beta-Hydrolases"/>
    <property type="match status" value="1"/>
</dbReference>
<dbReference type="InterPro" id="IPR001242">
    <property type="entry name" value="Condensation_dom"/>
</dbReference>
<dbReference type="SUPFAM" id="SSF47336">
    <property type="entry name" value="ACP-like"/>
    <property type="match status" value="4"/>
</dbReference>
<dbReference type="InterPro" id="IPR025110">
    <property type="entry name" value="AMP-bd_C"/>
</dbReference>
<dbReference type="InterPro" id="IPR006162">
    <property type="entry name" value="Ppantetheine_attach_site"/>
</dbReference>
<dbReference type="InterPro" id="IPR009081">
    <property type="entry name" value="PP-bd_ACP"/>
</dbReference>
<dbReference type="NCBIfam" id="TIGR01733">
    <property type="entry name" value="AA-adenyl-dom"/>
    <property type="match status" value="4"/>
</dbReference>
<dbReference type="InterPro" id="IPR010071">
    <property type="entry name" value="AA_adenyl_dom"/>
</dbReference>
<dbReference type="CDD" id="cd19540">
    <property type="entry name" value="LCL_NRPS-like"/>
    <property type="match status" value="1"/>
</dbReference>
<dbReference type="PROSITE" id="PS50075">
    <property type="entry name" value="CARRIER"/>
    <property type="match status" value="4"/>
</dbReference>
<dbReference type="InterPro" id="IPR045851">
    <property type="entry name" value="AMP-bd_C_sf"/>
</dbReference>
<dbReference type="Proteomes" id="UP000188174">
    <property type="component" value="Chromosome"/>
</dbReference>
<dbReference type="InterPro" id="IPR020802">
    <property type="entry name" value="TesA-like"/>
</dbReference>
<dbReference type="PANTHER" id="PTHR45527">
    <property type="entry name" value="NONRIBOSOMAL PEPTIDE SYNTHETASE"/>
    <property type="match status" value="1"/>
</dbReference>
<dbReference type="Pfam" id="PF00550">
    <property type="entry name" value="PP-binding"/>
    <property type="match status" value="4"/>
</dbReference>
<dbReference type="CDD" id="cd19543">
    <property type="entry name" value="DCL_NRPS"/>
    <property type="match status" value="2"/>
</dbReference>